<evidence type="ECO:0000256" key="3">
    <source>
        <dbReference type="ARBA" id="ARBA00022630"/>
    </source>
</evidence>
<feature type="domain" description="Glucose-methanol-choline oxidoreductase N-terminal" evidence="5">
    <location>
        <begin position="274"/>
        <end position="288"/>
    </location>
</feature>
<dbReference type="GO" id="GO:0050660">
    <property type="term" value="F:flavin adenine dinucleotide binding"/>
    <property type="evidence" value="ECO:0007669"/>
    <property type="project" value="InterPro"/>
</dbReference>
<dbReference type="Pfam" id="PF00732">
    <property type="entry name" value="GMC_oxred_N"/>
    <property type="match status" value="1"/>
</dbReference>
<dbReference type="EMBL" id="KN848091">
    <property type="protein sequence ID" value="KIX93776.1"/>
    <property type="molecule type" value="Genomic_DNA"/>
</dbReference>
<dbReference type="RefSeq" id="XP_016627899.1">
    <property type="nucleotide sequence ID" value="XM_016780893.1"/>
</dbReference>
<dbReference type="InterPro" id="IPR036188">
    <property type="entry name" value="FAD/NAD-bd_sf"/>
</dbReference>
<keyword evidence="7" id="KW-1185">Reference proteome</keyword>
<dbReference type="AlphaFoldDB" id="A0A0D2I9C2"/>
<dbReference type="VEuPathDB" id="FungiDB:Z520_10400"/>
<dbReference type="InterPro" id="IPR012132">
    <property type="entry name" value="GMC_OxRdtase"/>
</dbReference>
<keyword evidence="3" id="KW-0285">Flavoprotein</keyword>
<dbReference type="PANTHER" id="PTHR11552">
    <property type="entry name" value="GLUCOSE-METHANOL-CHOLINE GMC OXIDOREDUCTASE"/>
    <property type="match status" value="1"/>
</dbReference>
<dbReference type="Proteomes" id="UP000053411">
    <property type="component" value="Unassembled WGS sequence"/>
</dbReference>
<gene>
    <name evidence="6" type="ORF">Z520_10400</name>
</gene>
<dbReference type="GeneID" id="27716146"/>
<accession>A0A0D2I9C2</accession>
<comment type="cofactor">
    <cofactor evidence="1">
        <name>FAD</name>
        <dbReference type="ChEBI" id="CHEBI:57692"/>
    </cofactor>
</comment>
<sequence length="328" mass="35074">MSPVRSIENVKEDYTYIICGGGTSGCVVAGRLAEAFASSPSSDVSILIIEAGPDSTGHPLITMVGGLFQAMGGELDWALETVPQEHLDNRVLALNRGKFLGGSSGFNGTLCIRGCKADYDDWELEGWSGEEMFGYMKKAETFHGKVWFKAAEGYHGTDGPLHVEPHDTAPISKHVLESLQDKGLPLVDDLFTTGQAAHACGHVPRTVHNGVRTFSTDYLKGHEDQVDIVVNTVVDKIVLEHVGGDVVATGVEVVDNSGKRRVLKAGKQVVLSAGAYCSPTILLRSGIGPKEELAQFSINCIVDSPGVGKNFQDHLASYASHPCQITLL</sequence>
<dbReference type="GO" id="GO:0016614">
    <property type="term" value="F:oxidoreductase activity, acting on CH-OH group of donors"/>
    <property type="evidence" value="ECO:0007669"/>
    <property type="project" value="InterPro"/>
</dbReference>
<dbReference type="PROSITE" id="PS51257">
    <property type="entry name" value="PROKAR_LIPOPROTEIN"/>
    <property type="match status" value="1"/>
</dbReference>
<evidence type="ECO:0000256" key="2">
    <source>
        <dbReference type="ARBA" id="ARBA00010790"/>
    </source>
</evidence>
<comment type="similarity">
    <text evidence="2">Belongs to the GMC oxidoreductase family.</text>
</comment>
<proteinExistence type="inferred from homology"/>
<evidence type="ECO:0000256" key="4">
    <source>
        <dbReference type="ARBA" id="ARBA00022827"/>
    </source>
</evidence>
<protein>
    <recommendedName>
        <fullName evidence="5">Glucose-methanol-choline oxidoreductase N-terminal domain-containing protein</fullName>
    </recommendedName>
</protein>
<organism evidence="6 7">
    <name type="scientific">Fonsecaea multimorphosa CBS 102226</name>
    <dbReference type="NCBI Taxonomy" id="1442371"/>
    <lineage>
        <taxon>Eukaryota</taxon>
        <taxon>Fungi</taxon>
        <taxon>Dikarya</taxon>
        <taxon>Ascomycota</taxon>
        <taxon>Pezizomycotina</taxon>
        <taxon>Eurotiomycetes</taxon>
        <taxon>Chaetothyriomycetidae</taxon>
        <taxon>Chaetothyriales</taxon>
        <taxon>Herpotrichiellaceae</taxon>
        <taxon>Fonsecaea</taxon>
    </lineage>
</organism>
<evidence type="ECO:0000259" key="5">
    <source>
        <dbReference type="PROSITE" id="PS00624"/>
    </source>
</evidence>
<dbReference type="Gene3D" id="3.50.50.60">
    <property type="entry name" value="FAD/NAD(P)-binding domain"/>
    <property type="match status" value="1"/>
</dbReference>
<dbReference type="OrthoDB" id="269227at2759"/>
<evidence type="ECO:0000313" key="6">
    <source>
        <dbReference type="EMBL" id="KIX93776.1"/>
    </source>
</evidence>
<keyword evidence="4" id="KW-0274">FAD</keyword>
<name>A0A0D2I9C2_9EURO</name>
<dbReference type="PROSITE" id="PS00624">
    <property type="entry name" value="GMC_OXRED_2"/>
    <property type="match status" value="1"/>
</dbReference>
<dbReference type="InterPro" id="IPR000172">
    <property type="entry name" value="GMC_OxRdtase_N"/>
</dbReference>
<reference evidence="6 7" key="1">
    <citation type="submission" date="2015-01" db="EMBL/GenBank/DDBJ databases">
        <title>The Genome Sequence of Fonsecaea multimorphosa CBS 102226.</title>
        <authorList>
            <consortium name="The Broad Institute Genomics Platform"/>
            <person name="Cuomo C."/>
            <person name="de Hoog S."/>
            <person name="Gorbushina A."/>
            <person name="Stielow B."/>
            <person name="Teixiera M."/>
            <person name="Abouelleil A."/>
            <person name="Chapman S.B."/>
            <person name="Priest M."/>
            <person name="Young S.K."/>
            <person name="Wortman J."/>
            <person name="Nusbaum C."/>
            <person name="Birren B."/>
        </authorList>
    </citation>
    <scope>NUCLEOTIDE SEQUENCE [LARGE SCALE GENOMIC DNA]</scope>
    <source>
        <strain evidence="6 7">CBS 102226</strain>
    </source>
</reference>
<dbReference type="PANTHER" id="PTHR11552:SF147">
    <property type="entry name" value="CHOLINE DEHYDROGENASE, MITOCHONDRIAL"/>
    <property type="match status" value="1"/>
</dbReference>
<evidence type="ECO:0000256" key="1">
    <source>
        <dbReference type="ARBA" id="ARBA00001974"/>
    </source>
</evidence>
<evidence type="ECO:0000313" key="7">
    <source>
        <dbReference type="Proteomes" id="UP000053411"/>
    </source>
</evidence>
<dbReference type="STRING" id="1442371.A0A0D2I9C2"/>
<dbReference type="SUPFAM" id="SSF51905">
    <property type="entry name" value="FAD/NAD(P)-binding domain"/>
    <property type="match status" value="1"/>
</dbReference>